<feature type="region of interest" description="Disordered" evidence="6">
    <location>
        <begin position="312"/>
        <end position="333"/>
    </location>
</feature>
<dbReference type="GO" id="GO:0005634">
    <property type="term" value="C:nucleus"/>
    <property type="evidence" value="ECO:0007669"/>
    <property type="project" value="UniProtKB-SubCell"/>
</dbReference>
<dbReference type="InterPro" id="IPR026541">
    <property type="entry name" value="MRG_dom"/>
</dbReference>
<feature type="region of interest" description="Disordered" evidence="6">
    <location>
        <begin position="1"/>
        <end position="24"/>
    </location>
</feature>
<keyword evidence="5" id="KW-0539">Nucleus</keyword>
<evidence type="ECO:0000256" key="5">
    <source>
        <dbReference type="ARBA" id="ARBA00023242"/>
    </source>
</evidence>
<keyword evidence="2" id="KW-0156">Chromatin regulator</keyword>
<evidence type="ECO:0000256" key="4">
    <source>
        <dbReference type="ARBA" id="ARBA00023163"/>
    </source>
</evidence>
<accession>A0A7I8XMM6</accession>
<proteinExistence type="predicted"/>
<comment type="subcellular location">
    <subcellularLocation>
        <location evidence="1">Nucleus</location>
    </subcellularLocation>
</comment>
<dbReference type="GO" id="GO:0006325">
    <property type="term" value="P:chromatin organization"/>
    <property type="evidence" value="ECO:0007669"/>
    <property type="project" value="UniProtKB-KW"/>
</dbReference>
<evidence type="ECO:0000256" key="6">
    <source>
        <dbReference type="SAM" id="MobiDB-lite"/>
    </source>
</evidence>
<feature type="domain" description="MRG" evidence="7">
    <location>
        <begin position="197"/>
        <end position="398"/>
    </location>
</feature>
<name>A0A7I8XMM6_BURXY</name>
<dbReference type="PANTHER" id="PTHR10880">
    <property type="entry name" value="MORTALITY FACTOR 4-LIKE PROTEIN"/>
    <property type="match status" value="1"/>
</dbReference>
<dbReference type="GO" id="GO:0006355">
    <property type="term" value="P:regulation of DNA-templated transcription"/>
    <property type="evidence" value="ECO:0007669"/>
    <property type="project" value="InterPro"/>
</dbReference>
<protein>
    <submittedName>
        <fullName evidence="9">(pine wood nematode) hypothetical protein</fullName>
    </submittedName>
</protein>
<evidence type="ECO:0000259" key="7">
    <source>
        <dbReference type="Pfam" id="PF05712"/>
    </source>
</evidence>
<sequence length="403" mass="46136">MAPSRRPPPKDAFASQKVTPKPVKKERKVVAENFSVGEKILCLHVASAIHYEAKIIDESKDPPSFRVHYQGWNKRYDEDVTYDDVPFRFNFYSDSSAAEAKEAQRTAMQNSSRKRARRDRERAERDRTGTPATSQAGSGLDFPGTATSSRSTTPDFRRKHRAGSYQSSENIPPRKAPKPRRSDSNKLDGDVVTIFTQPPPNLVEVLVTDKRKILEGFMVKVPEEYTVDHIVDLYVEKINNESQHVNADMFIEYDNVVTLEHTTAEMQKHIAYFIKDLFNHILKTSLLYGPEKKEHDRRLTVILAAKEVRSAEKKNRRKRSESESSQSQASEIEEEPPKFSSYYGAVHLLRMMARFMDYIPQLSASPNSLELGLATAQDFMVFLSKNMEDFVNLETDYVEMVTK</sequence>
<organism evidence="9 10">
    <name type="scientific">Bursaphelenchus xylophilus</name>
    <name type="common">Pinewood nematode worm</name>
    <name type="synonym">Aphelenchoides xylophilus</name>
    <dbReference type="NCBI Taxonomy" id="6326"/>
    <lineage>
        <taxon>Eukaryota</taxon>
        <taxon>Metazoa</taxon>
        <taxon>Ecdysozoa</taxon>
        <taxon>Nematoda</taxon>
        <taxon>Chromadorea</taxon>
        <taxon>Rhabditida</taxon>
        <taxon>Tylenchina</taxon>
        <taxon>Tylenchomorpha</taxon>
        <taxon>Aphelenchoidea</taxon>
        <taxon>Aphelenchoididae</taxon>
        <taxon>Bursaphelenchus</taxon>
    </lineage>
</organism>
<dbReference type="Proteomes" id="UP000582659">
    <property type="component" value="Unassembled WGS sequence"/>
</dbReference>
<evidence type="ECO:0000313" key="10">
    <source>
        <dbReference type="Proteomes" id="UP000659654"/>
    </source>
</evidence>
<dbReference type="PROSITE" id="PS51640">
    <property type="entry name" value="MRG"/>
    <property type="match status" value="1"/>
</dbReference>
<dbReference type="Proteomes" id="UP000659654">
    <property type="component" value="Unassembled WGS sequence"/>
</dbReference>
<gene>
    <name evidence="9" type="ORF">BXYJ_LOCUS11075</name>
</gene>
<keyword evidence="4" id="KW-0804">Transcription</keyword>
<evidence type="ECO:0000259" key="8">
    <source>
        <dbReference type="Pfam" id="PF22732"/>
    </source>
</evidence>
<dbReference type="Pfam" id="PF22732">
    <property type="entry name" value="MSL3_chromo-like"/>
    <property type="match status" value="1"/>
</dbReference>
<dbReference type="EMBL" id="CAJFDI010000005">
    <property type="protein sequence ID" value="CAD5230613.1"/>
    <property type="molecule type" value="Genomic_DNA"/>
</dbReference>
<dbReference type="Pfam" id="PF05712">
    <property type="entry name" value="MRG"/>
    <property type="match status" value="1"/>
</dbReference>
<feature type="compositionally biased region" description="Basic and acidic residues" evidence="6">
    <location>
        <begin position="118"/>
        <end position="128"/>
    </location>
</feature>
<dbReference type="SUPFAM" id="SSF54160">
    <property type="entry name" value="Chromo domain-like"/>
    <property type="match status" value="1"/>
</dbReference>
<keyword evidence="10" id="KW-1185">Reference proteome</keyword>
<dbReference type="InterPro" id="IPR016197">
    <property type="entry name" value="Chromo-like_dom_sf"/>
</dbReference>
<dbReference type="InterPro" id="IPR038217">
    <property type="entry name" value="MRG_C_sf"/>
</dbReference>
<dbReference type="InterPro" id="IPR008676">
    <property type="entry name" value="MRG"/>
</dbReference>
<dbReference type="EMBL" id="CAJFCV020000005">
    <property type="protein sequence ID" value="CAG9121625.1"/>
    <property type="molecule type" value="Genomic_DNA"/>
</dbReference>
<feature type="domain" description="MSL3 chromodomain-like" evidence="8">
    <location>
        <begin position="34"/>
        <end position="84"/>
    </location>
</feature>
<dbReference type="PANTHER" id="PTHR10880:SF48">
    <property type="entry name" value="MORTALITY FACTOR 4 LIKE 2"/>
    <property type="match status" value="1"/>
</dbReference>
<dbReference type="GO" id="GO:0035267">
    <property type="term" value="C:NuA4 histone acetyltransferase complex"/>
    <property type="evidence" value="ECO:0007669"/>
    <property type="project" value="TreeGrafter"/>
</dbReference>
<evidence type="ECO:0000313" key="9">
    <source>
        <dbReference type="EMBL" id="CAD5230613.1"/>
    </source>
</evidence>
<dbReference type="AlphaFoldDB" id="A0A7I8XMM6"/>
<dbReference type="Gene3D" id="2.30.30.140">
    <property type="match status" value="1"/>
</dbReference>
<comment type="caution">
    <text evidence="9">The sequence shown here is derived from an EMBL/GenBank/DDBJ whole genome shotgun (WGS) entry which is preliminary data.</text>
</comment>
<dbReference type="OrthoDB" id="124855at2759"/>
<keyword evidence="3" id="KW-0805">Transcription regulation</keyword>
<reference evidence="9" key="1">
    <citation type="submission" date="2020-09" db="EMBL/GenBank/DDBJ databases">
        <authorList>
            <person name="Kikuchi T."/>
        </authorList>
    </citation>
    <scope>NUCLEOTIDE SEQUENCE</scope>
    <source>
        <strain evidence="9">Ka4C1</strain>
    </source>
</reference>
<feature type="region of interest" description="Disordered" evidence="6">
    <location>
        <begin position="100"/>
        <end position="187"/>
    </location>
</feature>
<feature type="compositionally biased region" description="Polar residues" evidence="6">
    <location>
        <begin position="145"/>
        <end position="154"/>
    </location>
</feature>
<dbReference type="Gene3D" id="1.10.274.30">
    <property type="entry name" value="MRG domain"/>
    <property type="match status" value="1"/>
</dbReference>
<evidence type="ECO:0000256" key="1">
    <source>
        <dbReference type="ARBA" id="ARBA00004123"/>
    </source>
</evidence>
<evidence type="ECO:0000256" key="3">
    <source>
        <dbReference type="ARBA" id="ARBA00023015"/>
    </source>
</evidence>
<evidence type="ECO:0000256" key="2">
    <source>
        <dbReference type="ARBA" id="ARBA00022853"/>
    </source>
</evidence>
<dbReference type="InterPro" id="IPR053820">
    <property type="entry name" value="MSL3_chromo-like"/>
</dbReference>